<evidence type="ECO:0000256" key="3">
    <source>
        <dbReference type="ARBA" id="ARBA00022741"/>
    </source>
</evidence>
<proteinExistence type="predicted"/>
<dbReference type="Gene3D" id="1.10.510.10">
    <property type="entry name" value="Transferase(Phosphotransferase) domain 1"/>
    <property type="match status" value="1"/>
</dbReference>
<dbReference type="GO" id="GO:0004674">
    <property type="term" value="F:protein serine/threonine kinase activity"/>
    <property type="evidence" value="ECO:0007669"/>
    <property type="project" value="UniProtKB-KW"/>
</dbReference>
<dbReference type="GO" id="GO:0005524">
    <property type="term" value="F:ATP binding"/>
    <property type="evidence" value="ECO:0007669"/>
    <property type="project" value="UniProtKB-KW"/>
</dbReference>
<evidence type="ECO:0000313" key="8">
    <source>
        <dbReference type="Proteomes" id="UP000324897"/>
    </source>
</evidence>
<dbReference type="Pfam" id="PF07714">
    <property type="entry name" value="PK_Tyr_Ser-Thr"/>
    <property type="match status" value="1"/>
</dbReference>
<sequence>MAPEYALHGIFSVKSDVFSYGVLVLEIVTGRRNVFTPASRPSEDLLTFVWRRWSRGSVQELLDGCPAGGKQPQEVLRCVHVGLLCVQEDPMLRPGMAAVVIMLNSLSITLPAPTTPAYTIVPGPAVDARMDREGPRVVAQLPSINDAEPR</sequence>
<accession>A0A5J9ST73</accession>
<dbReference type="Proteomes" id="UP000324897">
    <property type="component" value="Unassembled WGS sequence"/>
</dbReference>
<evidence type="ECO:0000256" key="1">
    <source>
        <dbReference type="ARBA" id="ARBA00022527"/>
    </source>
</evidence>
<feature type="non-terminal residue" evidence="7">
    <location>
        <position position="1"/>
    </location>
</feature>
<keyword evidence="4" id="KW-0418">Kinase</keyword>
<gene>
    <name evidence="7" type="ORF">EJB05_52383</name>
</gene>
<evidence type="ECO:0000256" key="5">
    <source>
        <dbReference type="ARBA" id="ARBA00022840"/>
    </source>
</evidence>
<dbReference type="EMBL" id="RWGY01000359">
    <property type="protein sequence ID" value="TVU02158.1"/>
    <property type="molecule type" value="Genomic_DNA"/>
</dbReference>
<dbReference type="SUPFAM" id="SSF56112">
    <property type="entry name" value="Protein kinase-like (PK-like)"/>
    <property type="match status" value="1"/>
</dbReference>
<dbReference type="AlphaFoldDB" id="A0A5J9ST73"/>
<dbReference type="PANTHER" id="PTHR27002:SF1050">
    <property type="entry name" value="CYSTEINE-RICH RECEPTOR-LIKE PROTEIN KINASE 5"/>
    <property type="match status" value="1"/>
</dbReference>
<evidence type="ECO:0000259" key="6">
    <source>
        <dbReference type="Pfam" id="PF07714"/>
    </source>
</evidence>
<evidence type="ECO:0000256" key="2">
    <source>
        <dbReference type="ARBA" id="ARBA00022679"/>
    </source>
</evidence>
<keyword evidence="5" id="KW-0067">ATP-binding</keyword>
<dbReference type="PANTHER" id="PTHR27002">
    <property type="entry name" value="RECEPTOR-LIKE SERINE/THREONINE-PROTEIN KINASE SD1-8"/>
    <property type="match status" value="1"/>
</dbReference>
<dbReference type="GO" id="GO:0005886">
    <property type="term" value="C:plasma membrane"/>
    <property type="evidence" value="ECO:0007669"/>
    <property type="project" value="TreeGrafter"/>
</dbReference>
<name>A0A5J9ST73_9POAL</name>
<reference evidence="7 8" key="1">
    <citation type="journal article" date="2019" name="Sci. Rep.">
        <title>A high-quality genome of Eragrostis curvula grass provides insights into Poaceae evolution and supports new strategies to enhance forage quality.</title>
        <authorList>
            <person name="Carballo J."/>
            <person name="Santos B.A.C.M."/>
            <person name="Zappacosta D."/>
            <person name="Garbus I."/>
            <person name="Selva J.P."/>
            <person name="Gallo C.A."/>
            <person name="Diaz A."/>
            <person name="Albertini E."/>
            <person name="Caccamo M."/>
            <person name="Echenique V."/>
        </authorList>
    </citation>
    <scope>NUCLEOTIDE SEQUENCE [LARGE SCALE GENOMIC DNA]</scope>
    <source>
        <strain evidence="8">cv. Victoria</strain>
        <tissue evidence="7">Leaf</tissue>
    </source>
</reference>
<keyword evidence="3" id="KW-0547">Nucleotide-binding</keyword>
<dbReference type="InterPro" id="IPR001245">
    <property type="entry name" value="Ser-Thr/Tyr_kinase_cat_dom"/>
</dbReference>
<organism evidence="7 8">
    <name type="scientific">Eragrostis curvula</name>
    <name type="common">weeping love grass</name>
    <dbReference type="NCBI Taxonomy" id="38414"/>
    <lineage>
        <taxon>Eukaryota</taxon>
        <taxon>Viridiplantae</taxon>
        <taxon>Streptophyta</taxon>
        <taxon>Embryophyta</taxon>
        <taxon>Tracheophyta</taxon>
        <taxon>Spermatophyta</taxon>
        <taxon>Magnoliopsida</taxon>
        <taxon>Liliopsida</taxon>
        <taxon>Poales</taxon>
        <taxon>Poaceae</taxon>
        <taxon>PACMAD clade</taxon>
        <taxon>Chloridoideae</taxon>
        <taxon>Eragrostideae</taxon>
        <taxon>Eragrostidinae</taxon>
        <taxon>Eragrostis</taxon>
    </lineage>
</organism>
<keyword evidence="8" id="KW-1185">Reference proteome</keyword>
<keyword evidence="2" id="KW-0808">Transferase</keyword>
<keyword evidence="1" id="KW-0723">Serine/threonine-protein kinase</keyword>
<evidence type="ECO:0000313" key="7">
    <source>
        <dbReference type="EMBL" id="TVU02158.1"/>
    </source>
</evidence>
<protein>
    <recommendedName>
        <fullName evidence="6">Serine-threonine/tyrosine-protein kinase catalytic domain-containing protein</fullName>
    </recommendedName>
</protein>
<dbReference type="Gramene" id="TVU02158">
    <property type="protein sequence ID" value="TVU02158"/>
    <property type="gene ID" value="EJB05_52383"/>
</dbReference>
<evidence type="ECO:0000256" key="4">
    <source>
        <dbReference type="ARBA" id="ARBA00022777"/>
    </source>
</evidence>
<dbReference type="OrthoDB" id="661987at2759"/>
<dbReference type="InterPro" id="IPR011009">
    <property type="entry name" value="Kinase-like_dom_sf"/>
</dbReference>
<comment type="caution">
    <text evidence="7">The sequence shown here is derived from an EMBL/GenBank/DDBJ whole genome shotgun (WGS) entry which is preliminary data.</text>
</comment>
<feature type="domain" description="Serine-threonine/tyrosine-protein kinase catalytic" evidence="6">
    <location>
        <begin position="1"/>
        <end position="100"/>
    </location>
</feature>